<accession>A0A7W8ZKY4</accession>
<comment type="caution">
    <text evidence="2">The sequence shown here is derived from an EMBL/GenBank/DDBJ whole genome shotgun (WGS) entry which is preliminary data.</text>
</comment>
<protein>
    <submittedName>
        <fullName evidence="2">Uncharacterized protein</fullName>
    </submittedName>
</protein>
<organism evidence="2 3">
    <name type="scientific">Pedobacter cryoconitis</name>
    <dbReference type="NCBI Taxonomy" id="188932"/>
    <lineage>
        <taxon>Bacteria</taxon>
        <taxon>Pseudomonadati</taxon>
        <taxon>Bacteroidota</taxon>
        <taxon>Sphingobacteriia</taxon>
        <taxon>Sphingobacteriales</taxon>
        <taxon>Sphingobacteriaceae</taxon>
        <taxon>Pedobacter</taxon>
    </lineage>
</organism>
<proteinExistence type="predicted"/>
<name>A0A7W8ZKY4_9SPHI</name>
<reference evidence="2 3" key="1">
    <citation type="submission" date="2020-08" db="EMBL/GenBank/DDBJ databases">
        <title>Genomic Encyclopedia of Type Strains, Phase IV (KMG-V): Genome sequencing to study the core and pangenomes of soil and plant-associated prokaryotes.</title>
        <authorList>
            <person name="Whitman W."/>
        </authorList>
    </citation>
    <scope>NUCLEOTIDE SEQUENCE [LARGE SCALE GENOMIC DNA]</scope>
    <source>
        <strain evidence="2 3">S3M1</strain>
    </source>
</reference>
<sequence length="52" mass="6032">MLIKLNLLTHTFARHERVKQEKAITQKQWVNIDRVVMIILFLAVIAGAIIFS</sequence>
<evidence type="ECO:0000313" key="3">
    <source>
        <dbReference type="Proteomes" id="UP000537204"/>
    </source>
</evidence>
<keyword evidence="1" id="KW-0812">Transmembrane</keyword>
<evidence type="ECO:0000256" key="1">
    <source>
        <dbReference type="SAM" id="Phobius"/>
    </source>
</evidence>
<keyword evidence="1" id="KW-1133">Transmembrane helix</keyword>
<evidence type="ECO:0000313" key="2">
    <source>
        <dbReference type="EMBL" id="MBB5635911.1"/>
    </source>
</evidence>
<dbReference type="Proteomes" id="UP000537204">
    <property type="component" value="Unassembled WGS sequence"/>
</dbReference>
<dbReference type="AlphaFoldDB" id="A0A7W8ZKY4"/>
<feature type="transmembrane region" description="Helical" evidence="1">
    <location>
        <begin position="32"/>
        <end position="51"/>
    </location>
</feature>
<dbReference type="RefSeq" id="WP_183881027.1">
    <property type="nucleotide sequence ID" value="NZ_JACHCD010000003.1"/>
</dbReference>
<keyword evidence="1" id="KW-0472">Membrane</keyword>
<gene>
    <name evidence="2" type="ORF">HDE68_001799</name>
</gene>
<dbReference type="EMBL" id="JACHCE010000002">
    <property type="protein sequence ID" value="MBB5635911.1"/>
    <property type="molecule type" value="Genomic_DNA"/>
</dbReference>